<proteinExistence type="predicted"/>
<dbReference type="InterPro" id="IPR013785">
    <property type="entry name" value="Aldolase_TIM"/>
</dbReference>
<keyword evidence="3" id="KW-0479">Metal-binding</keyword>
<gene>
    <name evidence="4" type="ORF">GCM10018793_67540</name>
</gene>
<keyword evidence="3" id="KW-0862">Zinc</keyword>
<accession>A0A919L802</accession>
<reference evidence="4" key="1">
    <citation type="journal article" date="2014" name="Int. J. Syst. Evol. Microbiol.">
        <title>Complete genome sequence of Corynebacterium casei LMG S-19264T (=DSM 44701T), isolated from a smear-ripened cheese.</title>
        <authorList>
            <consortium name="US DOE Joint Genome Institute (JGI-PGF)"/>
            <person name="Walter F."/>
            <person name="Albersmeier A."/>
            <person name="Kalinowski J."/>
            <person name="Ruckert C."/>
        </authorList>
    </citation>
    <scope>NUCLEOTIDE SEQUENCE</scope>
    <source>
        <strain evidence="4">JCM 5069</strain>
    </source>
</reference>
<keyword evidence="5" id="KW-1185">Reference proteome</keyword>
<reference evidence="4" key="2">
    <citation type="submission" date="2020-09" db="EMBL/GenBank/DDBJ databases">
        <authorList>
            <person name="Sun Q."/>
            <person name="Ohkuma M."/>
        </authorList>
    </citation>
    <scope>NUCLEOTIDE SEQUENCE</scope>
    <source>
        <strain evidence="4">JCM 5069</strain>
    </source>
</reference>
<dbReference type="EMBL" id="BNCD01000035">
    <property type="protein sequence ID" value="GHH88315.1"/>
    <property type="molecule type" value="Genomic_DNA"/>
</dbReference>
<feature type="binding site" evidence="2">
    <location>
        <begin position="228"/>
        <end position="231"/>
    </location>
    <ligand>
        <name>dihydroxyacetone phosphate</name>
        <dbReference type="ChEBI" id="CHEBI:57642"/>
    </ligand>
</feature>
<feature type="active site" description="Proton donor" evidence="1">
    <location>
        <position position="81"/>
    </location>
</feature>
<dbReference type="InterPro" id="IPR000771">
    <property type="entry name" value="FBA_II"/>
</dbReference>
<dbReference type="GO" id="GO:0005975">
    <property type="term" value="P:carbohydrate metabolic process"/>
    <property type="evidence" value="ECO:0007669"/>
    <property type="project" value="InterPro"/>
</dbReference>
<dbReference type="Gene3D" id="3.20.20.70">
    <property type="entry name" value="Aldolase class I"/>
    <property type="match status" value="1"/>
</dbReference>
<organism evidence="4 5">
    <name type="scientific">Streptomyces sulfonofaciens</name>
    <dbReference type="NCBI Taxonomy" id="68272"/>
    <lineage>
        <taxon>Bacteria</taxon>
        <taxon>Bacillati</taxon>
        <taxon>Actinomycetota</taxon>
        <taxon>Actinomycetes</taxon>
        <taxon>Kitasatosporales</taxon>
        <taxon>Streptomycetaceae</taxon>
        <taxon>Streptomyces</taxon>
    </lineage>
</organism>
<dbReference type="Proteomes" id="UP000603708">
    <property type="component" value="Unassembled WGS sequence"/>
</dbReference>
<dbReference type="AlphaFoldDB" id="A0A919L802"/>
<dbReference type="PANTHER" id="PTHR30304:SF0">
    <property type="entry name" value="D-TAGATOSE-1,6-BISPHOSPHATE ALDOLASE SUBUNIT GATY-RELATED"/>
    <property type="match status" value="1"/>
</dbReference>
<feature type="binding site" evidence="3">
    <location>
        <position position="103"/>
    </location>
    <ligand>
        <name>Zn(2+)</name>
        <dbReference type="ChEBI" id="CHEBI:29105"/>
        <label>2</label>
    </ligand>
</feature>
<evidence type="ECO:0000256" key="2">
    <source>
        <dbReference type="PIRSR" id="PIRSR001359-2"/>
    </source>
</evidence>
<comment type="cofactor">
    <cofactor evidence="3">
        <name>Zn(2+)</name>
        <dbReference type="ChEBI" id="CHEBI:29105"/>
    </cofactor>
    <text evidence="3">Binds 2 Zn(2+) ions per subunit. One is catalytic and the other provides a structural contribution.</text>
</comment>
<feature type="binding site" evidence="3">
    <location>
        <position position="133"/>
    </location>
    <ligand>
        <name>Zn(2+)</name>
        <dbReference type="ChEBI" id="CHEBI:29105"/>
        <label>2</label>
    </ligand>
</feature>
<name>A0A919L802_9ACTN</name>
<dbReference type="PANTHER" id="PTHR30304">
    <property type="entry name" value="D-TAGATOSE-1,6-BISPHOSPHATE ALDOLASE"/>
    <property type="match status" value="1"/>
</dbReference>
<dbReference type="InterPro" id="IPR050246">
    <property type="entry name" value="Class_II_FBP_aldolase"/>
</dbReference>
<evidence type="ECO:0000313" key="5">
    <source>
        <dbReference type="Proteomes" id="UP000603708"/>
    </source>
</evidence>
<feature type="binding site" evidence="3">
    <location>
        <position position="178"/>
    </location>
    <ligand>
        <name>Zn(2+)</name>
        <dbReference type="ChEBI" id="CHEBI:29105"/>
        <label>1</label>
        <note>catalytic</note>
    </ligand>
</feature>
<dbReference type="PIRSF" id="PIRSF001359">
    <property type="entry name" value="F_bP_aldolase_II"/>
    <property type="match status" value="1"/>
</dbReference>
<comment type="caution">
    <text evidence="4">The sequence shown here is derived from an EMBL/GenBank/DDBJ whole genome shotgun (WGS) entry which is preliminary data.</text>
</comment>
<feature type="binding site" evidence="3">
    <location>
        <position position="206"/>
    </location>
    <ligand>
        <name>Zn(2+)</name>
        <dbReference type="ChEBI" id="CHEBI:29105"/>
        <label>1</label>
        <note>catalytic</note>
    </ligand>
</feature>
<protein>
    <submittedName>
        <fullName evidence="4">Tagatose-bisphosphate aldolase</fullName>
    </submittedName>
</protein>
<dbReference type="GO" id="GO:0016832">
    <property type="term" value="F:aldehyde-lyase activity"/>
    <property type="evidence" value="ECO:0007669"/>
    <property type="project" value="InterPro"/>
</dbReference>
<feature type="binding site" evidence="3">
    <location>
        <position position="82"/>
    </location>
    <ligand>
        <name>Zn(2+)</name>
        <dbReference type="ChEBI" id="CHEBI:29105"/>
        <label>1</label>
        <note>catalytic</note>
    </ligand>
</feature>
<evidence type="ECO:0000313" key="4">
    <source>
        <dbReference type="EMBL" id="GHH88315.1"/>
    </source>
</evidence>
<evidence type="ECO:0000256" key="1">
    <source>
        <dbReference type="PIRSR" id="PIRSR001359-1"/>
    </source>
</evidence>
<feature type="binding site" evidence="2">
    <location>
        <begin position="207"/>
        <end position="209"/>
    </location>
    <ligand>
        <name>dihydroxyacetone phosphate</name>
        <dbReference type="ChEBI" id="CHEBI:57642"/>
    </ligand>
</feature>
<dbReference type="Pfam" id="PF01116">
    <property type="entry name" value="F_bP_aldolase"/>
    <property type="match status" value="1"/>
</dbReference>
<evidence type="ECO:0000256" key="3">
    <source>
        <dbReference type="PIRSR" id="PIRSR001359-3"/>
    </source>
</evidence>
<sequence>MRATLDDLLRQCPTGTLALPAFTCYNLEQAVAVIQAAESADRALCLLLAEKAFRGRAGEMLAATLVTLADRAHVPTCVQLDHVADLETMHKALDIGVTALMADGSKLTLQANTELVAQAVTLAERYDASVEAELGRIEGDEDQATGSMAGTMTNPAQAASFVKQTGAHALAIAIGNVHGTYTSPPILDWQRLDDIRATTSTHITLHGASGLKEGDLKKAITHGVVKININTELRRTFFETLTTATPVHAKGWNLLELSHSLTTAVRETAADLLSEAFSG</sequence>
<dbReference type="SUPFAM" id="SSF51569">
    <property type="entry name" value="Aldolase"/>
    <property type="match status" value="1"/>
</dbReference>
<dbReference type="GO" id="GO:0008270">
    <property type="term" value="F:zinc ion binding"/>
    <property type="evidence" value="ECO:0007669"/>
    <property type="project" value="InterPro"/>
</dbReference>
<feature type="binding site" evidence="2">
    <location>
        <position position="179"/>
    </location>
    <ligand>
        <name>dihydroxyacetone phosphate</name>
        <dbReference type="ChEBI" id="CHEBI:57642"/>
    </ligand>
</feature>